<keyword evidence="1" id="KW-0812">Transmembrane</keyword>
<name>A0AAE7AVV1_9VIBR</name>
<evidence type="ECO:0000256" key="1">
    <source>
        <dbReference type="SAM" id="Phobius"/>
    </source>
</evidence>
<evidence type="ECO:0000313" key="3">
    <source>
        <dbReference type="Proteomes" id="UP000501443"/>
    </source>
</evidence>
<proteinExistence type="predicted"/>
<sequence length="74" mass="8327">MIGIDVASSAALNVIKHWTILASKRNNRGFLSNVLDALIGFHRVLMIIGFFILSNMSRVPVPRVTQMVYRDLNN</sequence>
<keyword evidence="1" id="KW-1133">Transmembrane helix</keyword>
<gene>
    <name evidence="2" type="ORF">HOO69_04615</name>
</gene>
<accession>A0AAE7AVV1</accession>
<dbReference type="Proteomes" id="UP000501443">
    <property type="component" value="Chromosome 1"/>
</dbReference>
<protein>
    <submittedName>
        <fullName evidence="2">Uncharacterized protein</fullName>
    </submittedName>
</protein>
<dbReference type="RefSeq" id="WP_171382038.1">
    <property type="nucleotide sequence ID" value="NZ_CP053541.1"/>
</dbReference>
<reference evidence="2 3" key="1">
    <citation type="submission" date="2020-05" db="EMBL/GenBank/DDBJ databases">
        <title>First description outside Europe of the emergent pathogen for shellfish aquaculture Vibrio europaeus.</title>
        <authorList>
            <person name="Dubert J."/>
            <person name="Rojas R."/>
        </authorList>
    </citation>
    <scope>NUCLEOTIDE SEQUENCE [LARGE SCALE GENOMIC DNA]</scope>
    <source>
        <strain evidence="2 3">NPI-1</strain>
    </source>
</reference>
<evidence type="ECO:0000313" key="2">
    <source>
        <dbReference type="EMBL" id="QJY35929.1"/>
    </source>
</evidence>
<organism evidence="2 3">
    <name type="scientific">Vibrio europaeus</name>
    <dbReference type="NCBI Taxonomy" id="300876"/>
    <lineage>
        <taxon>Bacteria</taxon>
        <taxon>Pseudomonadati</taxon>
        <taxon>Pseudomonadota</taxon>
        <taxon>Gammaproteobacteria</taxon>
        <taxon>Vibrionales</taxon>
        <taxon>Vibrionaceae</taxon>
        <taxon>Vibrio</taxon>
        <taxon>Vibrio oreintalis group</taxon>
    </lineage>
</organism>
<dbReference type="EMBL" id="CP053541">
    <property type="protein sequence ID" value="QJY35929.1"/>
    <property type="molecule type" value="Genomic_DNA"/>
</dbReference>
<feature type="transmembrane region" description="Helical" evidence="1">
    <location>
        <begin position="30"/>
        <end position="53"/>
    </location>
</feature>
<keyword evidence="1" id="KW-0472">Membrane</keyword>
<dbReference type="AlphaFoldDB" id="A0AAE7AVV1"/>